<proteinExistence type="predicted"/>
<keyword evidence="3" id="KW-1185">Reference proteome</keyword>
<feature type="region of interest" description="Disordered" evidence="1">
    <location>
        <begin position="1"/>
        <end position="54"/>
    </location>
</feature>
<evidence type="ECO:0000256" key="1">
    <source>
        <dbReference type="SAM" id="MobiDB-lite"/>
    </source>
</evidence>
<sequence length="54" mass="5571">MTTDSSDTGQHPPLNAERPDPPGDQVEAPDIEVAAPDDEVQPDSAGSDEGEAPD</sequence>
<protein>
    <submittedName>
        <fullName evidence="2">Uncharacterized protein</fullName>
    </submittedName>
</protein>
<evidence type="ECO:0000313" key="3">
    <source>
        <dbReference type="Proteomes" id="UP000245697"/>
    </source>
</evidence>
<evidence type="ECO:0000313" key="2">
    <source>
        <dbReference type="EMBL" id="PWK35810.1"/>
    </source>
</evidence>
<gene>
    <name evidence="2" type="ORF">BC793_12511</name>
</gene>
<dbReference type="AlphaFoldDB" id="A0A316EWY7"/>
<reference evidence="2 3" key="1">
    <citation type="submission" date="2018-05" db="EMBL/GenBank/DDBJ databases">
        <title>Genomic Encyclopedia of Archaeal and Bacterial Type Strains, Phase II (KMG-II): from individual species to whole genera.</title>
        <authorList>
            <person name="Goeker M."/>
        </authorList>
    </citation>
    <scope>NUCLEOTIDE SEQUENCE [LARGE SCALE GENOMIC DNA]</scope>
    <source>
        <strain evidence="2 3">DSM 45184</strain>
    </source>
</reference>
<dbReference type="EMBL" id="QGGR01000025">
    <property type="protein sequence ID" value="PWK35810.1"/>
    <property type="molecule type" value="Genomic_DNA"/>
</dbReference>
<dbReference type="Proteomes" id="UP000245697">
    <property type="component" value="Unassembled WGS sequence"/>
</dbReference>
<comment type="caution">
    <text evidence="2">The sequence shown here is derived from an EMBL/GenBank/DDBJ whole genome shotgun (WGS) entry which is preliminary data.</text>
</comment>
<accession>A0A316EWY7</accession>
<name>A0A316EWY7_9ACTN</name>
<feature type="compositionally biased region" description="Acidic residues" evidence="1">
    <location>
        <begin position="27"/>
        <end position="54"/>
    </location>
</feature>
<organism evidence="2 3">
    <name type="scientific">Actinoplanes xinjiangensis</name>
    <dbReference type="NCBI Taxonomy" id="512350"/>
    <lineage>
        <taxon>Bacteria</taxon>
        <taxon>Bacillati</taxon>
        <taxon>Actinomycetota</taxon>
        <taxon>Actinomycetes</taxon>
        <taxon>Micromonosporales</taxon>
        <taxon>Micromonosporaceae</taxon>
        <taxon>Actinoplanes</taxon>
    </lineage>
</organism>
<dbReference type="RefSeq" id="WP_158319498.1">
    <property type="nucleotide sequence ID" value="NZ_BONA01000078.1"/>
</dbReference>